<evidence type="ECO:0000256" key="2">
    <source>
        <dbReference type="SAM" id="SignalP"/>
    </source>
</evidence>
<protein>
    <submittedName>
        <fullName evidence="3">TolC family protein</fullName>
    </submittedName>
</protein>
<name>A0A4Y9L2V4_9BRAD</name>
<reference evidence="3 4" key="1">
    <citation type="submission" date="2019-03" db="EMBL/GenBank/DDBJ databases">
        <title>Bradyrhizobium strains diversity isolated from Chamaecrista fasciculata.</title>
        <authorList>
            <person name="Urquiaga M.C.O."/>
            <person name="Hungria M."/>
            <person name="Delamuta J.R.M."/>
        </authorList>
    </citation>
    <scope>NUCLEOTIDE SEQUENCE [LARGE SCALE GENOMIC DNA]</scope>
    <source>
        <strain evidence="3 4">CNPSo 3424</strain>
    </source>
</reference>
<sequence length="425" mass="45570">MFRRGIAARLACAAACLIAGVALALPSQAQTLTMRSALSRALAASPRLTAAERDVGIATGQRIQAGALLNPELSYEQDDSLGSGKYRGTRSAETTLQISQAFELFGKRDARIAAGAAGVEVAAIQRKAVRLEVLSETAIAFLSVLGAQRRIQILDEQIAAIDRLTPLLRRRVEAGASSPAETGRAEVASALVRADRERFKASLASARREIAVLMGDPAAKFGEVSGRLDTMGKPPTFQSVVAAIDANPQLVRWTAVFAQRNAELLLARLKPYPDVRIAAGWRHYSETNDDAVRLSLSVPIPVFDRNQGNILSAQESLAKTKAEREANRNTLIVIAGRAYDSLQGSLRELAVLRETAIPKAVEASEAISQGYGQGRFTLLEVLDAQASVTQARLREQEALQNFHAGVAIIEGLVGNPFTLARESAR</sequence>
<dbReference type="InterPro" id="IPR003423">
    <property type="entry name" value="OMP_efflux"/>
</dbReference>
<dbReference type="PANTHER" id="PTHR30203:SF24">
    <property type="entry name" value="BLR4935 PROTEIN"/>
    <property type="match status" value="1"/>
</dbReference>
<dbReference type="Gene3D" id="1.20.1600.10">
    <property type="entry name" value="Outer membrane efflux proteins (OEP)"/>
    <property type="match status" value="1"/>
</dbReference>
<comment type="caution">
    <text evidence="3">The sequence shown here is derived from an EMBL/GenBank/DDBJ whole genome shotgun (WGS) entry which is preliminary data.</text>
</comment>
<proteinExistence type="inferred from homology"/>
<gene>
    <name evidence="3" type="ORF">E4K66_19710</name>
</gene>
<comment type="similarity">
    <text evidence="1">Belongs to the outer membrane factor (OMF) (TC 1.B.17) family.</text>
</comment>
<dbReference type="NCBIfam" id="NF045679">
    <property type="entry name" value="DiMtlExpIhpA"/>
    <property type="match status" value="1"/>
</dbReference>
<dbReference type="SUPFAM" id="SSF56954">
    <property type="entry name" value="Outer membrane efflux proteins (OEP)"/>
    <property type="match status" value="1"/>
</dbReference>
<dbReference type="OrthoDB" id="9791261at2"/>
<accession>A0A4Y9L2V4</accession>
<dbReference type="GO" id="GO:0015562">
    <property type="term" value="F:efflux transmembrane transporter activity"/>
    <property type="evidence" value="ECO:0007669"/>
    <property type="project" value="InterPro"/>
</dbReference>
<evidence type="ECO:0000313" key="3">
    <source>
        <dbReference type="EMBL" id="TFV37745.1"/>
    </source>
</evidence>
<dbReference type="Pfam" id="PF02321">
    <property type="entry name" value="OEP"/>
    <property type="match status" value="2"/>
</dbReference>
<keyword evidence="2" id="KW-0732">Signal</keyword>
<evidence type="ECO:0000256" key="1">
    <source>
        <dbReference type="ARBA" id="ARBA00007613"/>
    </source>
</evidence>
<dbReference type="EMBL" id="SPQU01000008">
    <property type="protein sequence ID" value="TFV37745.1"/>
    <property type="molecule type" value="Genomic_DNA"/>
</dbReference>
<organism evidence="3 4">
    <name type="scientific">Bradyrhizobium frederickii</name>
    <dbReference type="NCBI Taxonomy" id="2560054"/>
    <lineage>
        <taxon>Bacteria</taxon>
        <taxon>Pseudomonadati</taxon>
        <taxon>Pseudomonadota</taxon>
        <taxon>Alphaproteobacteria</taxon>
        <taxon>Hyphomicrobiales</taxon>
        <taxon>Nitrobacteraceae</taxon>
        <taxon>Bradyrhizobium</taxon>
    </lineage>
</organism>
<dbReference type="Proteomes" id="UP000298225">
    <property type="component" value="Unassembled WGS sequence"/>
</dbReference>
<dbReference type="AlphaFoldDB" id="A0A4Y9L2V4"/>
<dbReference type="PANTHER" id="PTHR30203">
    <property type="entry name" value="OUTER MEMBRANE CATION EFFLUX PROTEIN"/>
    <property type="match status" value="1"/>
</dbReference>
<evidence type="ECO:0000313" key="4">
    <source>
        <dbReference type="Proteomes" id="UP000298225"/>
    </source>
</evidence>
<feature type="signal peptide" evidence="2">
    <location>
        <begin position="1"/>
        <end position="24"/>
    </location>
</feature>
<dbReference type="InterPro" id="IPR010131">
    <property type="entry name" value="MdtP/NodT-like"/>
</dbReference>
<dbReference type="RefSeq" id="WP_135169999.1">
    <property type="nucleotide sequence ID" value="NZ_SPQU01000008.1"/>
</dbReference>
<keyword evidence="4" id="KW-1185">Reference proteome</keyword>
<feature type="chain" id="PRO_5021239334" evidence="2">
    <location>
        <begin position="25"/>
        <end position="425"/>
    </location>
</feature>